<sequence>MFDDIVAIFWIIAFLITYSTVDGCLVKTSFVLKGENNQERSGAKNDSWNAIEREFNSVTGGSLRTAKQLKMKYEGIEKDIKKKYIDYKKYAQGTGGGRAMSPPTSATEEEKGIDRNHSTFCAWVEK</sequence>
<keyword evidence="7" id="KW-0472">Membrane</keyword>
<dbReference type="AlphaFoldDB" id="A0AAW1LUW3"/>
<dbReference type="InterPro" id="IPR028002">
    <property type="entry name" value="Myb_DNA-bind_5"/>
</dbReference>
<evidence type="ECO:0000313" key="9">
    <source>
        <dbReference type="EMBL" id="KAK9737624.1"/>
    </source>
</evidence>
<protein>
    <recommendedName>
        <fullName evidence="2">Regulatory protein zeste</fullName>
    </recommendedName>
</protein>
<keyword evidence="4" id="KW-0804">Transcription</keyword>
<evidence type="ECO:0000256" key="2">
    <source>
        <dbReference type="ARBA" id="ARBA00016807"/>
    </source>
</evidence>
<dbReference type="Pfam" id="PF13873">
    <property type="entry name" value="Myb_DNA-bind_5"/>
    <property type="match status" value="1"/>
</dbReference>
<dbReference type="EMBL" id="JASPKY010000097">
    <property type="protein sequence ID" value="KAK9737624.1"/>
    <property type="molecule type" value="Genomic_DNA"/>
</dbReference>
<evidence type="ECO:0000256" key="1">
    <source>
        <dbReference type="ARBA" id="ARBA00011764"/>
    </source>
</evidence>
<keyword evidence="10" id="KW-1185">Reference proteome</keyword>
<comment type="caution">
    <text evidence="9">The sequence shown here is derived from an EMBL/GenBank/DDBJ whole genome shotgun (WGS) entry which is preliminary data.</text>
</comment>
<accession>A0AAW1LUW3</accession>
<comment type="subunit">
    <text evidence="1">Self-associates forming complexes of several hundred monomers.</text>
</comment>
<keyword evidence="7" id="KW-1133">Transmembrane helix</keyword>
<dbReference type="GO" id="GO:0003677">
    <property type="term" value="F:DNA binding"/>
    <property type="evidence" value="ECO:0007669"/>
    <property type="project" value="UniProtKB-KW"/>
</dbReference>
<gene>
    <name evidence="9" type="ORF">QE152_g10561</name>
</gene>
<evidence type="ECO:0000256" key="4">
    <source>
        <dbReference type="ARBA" id="ARBA00023163"/>
    </source>
</evidence>
<reference evidence="9 10" key="1">
    <citation type="journal article" date="2024" name="BMC Genomics">
        <title>De novo assembly and annotation of Popillia japonica's genome with initial clues to its potential as an invasive pest.</title>
        <authorList>
            <person name="Cucini C."/>
            <person name="Boschi S."/>
            <person name="Funari R."/>
            <person name="Cardaioli E."/>
            <person name="Iannotti N."/>
            <person name="Marturano G."/>
            <person name="Paoli F."/>
            <person name="Bruttini M."/>
            <person name="Carapelli A."/>
            <person name="Frati F."/>
            <person name="Nardi F."/>
        </authorList>
    </citation>
    <scope>NUCLEOTIDE SEQUENCE [LARGE SCALE GENOMIC DNA]</scope>
    <source>
        <strain evidence="9">DMR45628</strain>
    </source>
</reference>
<comment type="function">
    <text evidence="5">Involved in transvection phenomena (= synapsis-dependent gene expression), where the synaptic pairing of chromosomes carrying genes with which zeste interacts influences the expression of these genes. Zeste binds to DNA and stimulates transcription from a nearby promoter.</text>
</comment>
<evidence type="ECO:0000256" key="7">
    <source>
        <dbReference type="SAM" id="Phobius"/>
    </source>
</evidence>
<dbReference type="Proteomes" id="UP001458880">
    <property type="component" value="Unassembled WGS sequence"/>
</dbReference>
<feature type="domain" description="Myb/SANT-like DNA-binding" evidence="8">
    <location>
        <begin position="30"/>
        <end position="84"/>
    </location>
</feature>
<evidence type="ECO:0000256" key="3">
    <source>
        <dbReference type="ARBA" id="ARBA00023015"/>
    </source>
</evidence>
<keyword evidence="7" id="KW-0812">Transmembrane</keyword>
<organism evidence="9 10">
    <name type="scientific">Popillia japonica</name>
    <name type="common">Japanese beetle</name>
    <dbReference type="NCBI Taxonomy" id="7064"/>
    <lineage>
        <taxon>Eukaryota</taxon>
        <taxon>Metazoa</taxon>
        <taxon>Ecdysozoa</taxon>
        <taxon>Arthropoda</taxon>
        <taxon>Hexapoda</taxon>
        <taxon>Insecta</taxon>
        <taxon>Pterygota</taxon>
        <taxon>Neoptera</taxon>
        <taxon>Endopterygota</taxon>
        <taxon>Coleoptera</taxon>
        <taxon>Polyphaga</taxon>
        <taxon>Scarabaeiformia</taxon>
        <taxon>Scarabaeidae</taxon>
        <taxon>Rutelinae</taxon>
        <taxon>Popillia</taxon>
    </lineage>
</organism>
<keyword evidence="9" id="KW-0238">DNA-binding</keyword>
<evidence type="ECO:0000259" key="8">
    <source>
        <dbReference type="Pfam" id="PF13873"/>
    </source>
</evidence>
<proteinExistence type="predicted"/>
<feature type="transmembrane region" description="Helical" evidence="7">
    <location>
        <begin position="6"/>
        <end position="26"/>
    </location>
</feature>
<evidence type="ECO:0000256" key="6">
    <source>
        <dbReference type="SAM" id="MobiDB-lite"/>
    </source>
</evidence>
<evidence type="ECO:0000256" key="5">
    <source>
        <dbReference type="ARBA" id="ARBA00025466"/>
    </source>
</evidence>
<evidence type="ECO:0000313" key="10">
    <source>
        <dbReference type="Proteomes" id="UP001458880"/>
    </source>
</evidence>
<keyword evidence="3" id="KW-0805">Transcription regulation</keyword>
<name>A0AAW1LUW3_POPJA</name>
<feature type="region of interest" description="Disordered" evidence="6">
    <location>
        <begin position="93"/>
        <end position="112"/>
    </location>
</feature>